<proteinExistence type="predicted"/>
<dbReference type="EMBL" id="JAPESX010001071">
    <property type="protein sequence ID" value="KAJ8117715.1"/>
    <property type="molecule type" value="Genomic_DNA"/>
</dbReference>
<name>A0ACC2IRC8_9PEZI</name>
<evidence type="ECO:0000313" key="1">
    <source>
        <dbReference type="EMBL" id="KAJ8117715.1"/>
    </source>
</evidence>
<sequence length="502" mass="54487">MVVLDPNDPRLQDPALDENNGVTSQLSRWITDLQLKDIPTDVLERAKHLILDGIVCGLVGARVPWSEECVTSVLDFEPPGYCTVIGYEKSLGPLAAAVLNGAFIQATELDDYHSGAPLHSAAVVLPALFAAAQVIANPTVPTKDGRKVVSGLDFLLATVVGLETGPRAGLGCGGTDLLKRGWHSGPVFGCPASAAASSKLLGLSADDVESAIGVACTQAGGLMAAQYEGMIKRVQHAFAARNGLFGALLCRNGYVGIKKVFERRYGGFLSMFSQGNGQTPQYDSRRVVEELGSTWQMMNIRIKLYACVGGCHGQIEALAKLQELHPDRFAPENLSRIAKIQVYLSGAIYAHDGWAPEERPMTETGAQMNAAYIGAVQLVDRQVLLAQFAVSTLNRDEVWDLVYKTTCYHDTHFDKPHHVCGARVVVDFDDGFQVEELVNMPKGYDPPITDEEIRMKYRRLAASAIDQDRMEKIEKLVVGLENLADVSELLELLPAPTKRVLG</sequence>
<gene>
    <name evidence="1" type="ORF">ONZ43_g4140</name>
</gene>
<comment type="caution">
    <text evidence="1">The sequence shown here is derived from an EMBL/GenBank/DDBJ whole genome shotgun (WGS) entry which is preliminary data.</text>
</comment>
<keyword evidence="2" id="KW-1185">Reference proteome</keyword>
<protein>
    <submittedName>
        <fullName evidence="1">Uncharacterized protein</fullName>
    </submittedName>
</protein>
<organism evidence="1 2">
    <name type="scientific">Nemania bipapillata</name>
    <dbReference type="NCBI Taxonomy" id="110536"/>
    <lineage>
        <taxon>Eukaryota</taxon>
        <taxon>Fungi</taxon>
        <taxon>Dikarya</taxon>
        <taxon>Ascomycota</taxon>
        <taxon>Pezizomycotina</taxon>
        <taxon>Sordariomycetes</taxon>
        <taxon>Xylariomycetidae</taxon>
        <taxon>Xylariales</taxon>
        <taxon>Xylariaceae</taxon>
        <taxon>Nemania</taxon>
    </lineage>
</organism>
<evidence type="ECO:0000313" key="2">
    <source>
        <dbReference type="Proteomes" id="UP001153334"/>
    </source>
</evidence>
<accession>A0ACC2IRC8</accession>
<reference evidence="1" key="1">
    <citation type="submission" date="2022-11" db="EMBL/GenBank/DDBJ databases">
        <title>Genome Sequence of Nemania bipapillata.</title>
        <authorList>
            <person name="Buettner E."/>
        </authorList>
    </citation>
    <scope>NUCLEOTIDE SEQUENCE</scope>
    <source>
        <strain evidence="1">CP14</strain>
    </source>
</reference>
<dbReference type="Proteomes" id="UP001153334">
    <property type="component" value="Unassembled WGS sequence"/>
</dbReference>